<proteinExistence type="predicted"/>
<name>A0A098QT02_9SPIO</name>
<dbReference type="PANTHER" id="PTHR31310">
    <property type="match status" value="1"/>
</dbReference>
<keyword evidence="9" id="KW-1185">Reference proteome</keyword>
<protein>
    <recommendedName>
        <fullName evidence="7">Inositolphosphotransferase Aur1/Ipt1 domain-containing protein</fullName>
    </recommendedName>
</protein>
<keyword evidence="4 6" id="KW-0472">Membrane</keyword>
<dbReference type="EMBL" id="JNUP01000071">
    <property type="protein sequence ID" value="KGE71005.1"/>
    <property type="molecule type" value="Genomic_DNA"/>
</dbReference>
<feature type="compositionally biased region" description="Polar residues" evidence="5">
    <location>
        <begin position="317"/>
        <end position="327"/>
    </location>
</feature>
<feature type="transmembrane region" description="Helical" evidence="6">
    <location>
        <begin position="227"/>
        <end position="248"/>
    </location>
</feature>
<keyword evidence="3 6" id="KW-1133">Transmembrane helix</keyword>
<feature type="transmembrane region" description="Helical" evidence="6">
    <location>
        <begin position="140"/>
        <end position="161"/>
    </location>
</feature>
<dbReference type="InterPro" id="IPR052185">
    <property type="entry name" value="IPC_Synthase-Related"/>
</dbReference>
<dbReference type="OrthoDB" id="1454668at2"/>
<reference evidence="8 9" key="1">
    <citation type="submission" date="2014-05" db="EMBL/GenBank/DDBJ databases">
        <title>De novo Genome Sequence of Spirocheata sp.</title>
        <authorList>
            <person name="Shivani Y."/>
            <person name="Subhash Y."/>
            <person name="Tushar L."/>
            <person name="Sasikala C."/>
            <person name="Ramana C.V."/>
        </authorList>
    </citation>
    <scope>NUCLEOTIDE SEQUENCE [LARGE SCALE GENOMIC DNA]</scope>
    <source>
        <strain evidence="8 9">JC230</strain>
    </source>
</reference>
<dbReference type="SUPFAM" id="SSF48317">
    <property type="entry name" value="Acid phosphatase/Vanadium-dependent haloperoxidase"/>
    <property type="match status" value="1"/>
</dbReference>
<comment type="subcellular location">
    <subcellularLocation>
        <location evidence="1">Membrane</location>
        <topology evidence="1">Multi-pass membrane protein</topology>
    </subcellularLocation>
</comment>
<feature type="transmembrane region" description="Helical" evidence="6">
    <location>
        <begin position="12"/>
        <end position="31"/>
    </location>
</feature>
<dbReference type="PANTHER" id="PTHR31310:SF7">
    <property type="entry name" value="PA-PHOSPHATASE RELATED-FAMILY PROTEIN DDB_G0268928"/>
    <property type="match status" value="1"/>
</dbReference>
<feature type="domain" description="Inositolphosphotransferase Aur1/Ipt1" evidence="7">
    <location>
        <begin position="113"/>
        <end position="288"/>
    </location>
</feature>
<keyword evidence="2 6" id="KW-0812">Transmembrane</keyword>
<evidence type="ECO:0000259" key="7">
    <source>
        <dbReference type="Pfam" id="PF14378"/>
    </source>
</evidence>
<evidence type="ECO:0000256" key="6">
    <source>
        <dbReference type="SAM" id="Phobius"/>
    </source>
</evidence>
<evidence type="ECO:0000313" key="8">
    <source>
        <dbReference type="EMBL" id="KGE71005.1"/>
    </source>
</evidence>
<evidence type="ECO:0000256" key="4">
    <source>
        <dbReference type="ARBA" id="ARBA00023136"/>
    </source>
</evidence>
<dbReference type="Gene3D" id="1.20.144.10">
    <property type="entry name" value="Phosphatidic acid phosphatase type 2/haloperoxidase"/>
    <property type="match status" value="1"/>
</dbReference>
<dbReference type="GO" id="GO:0016020">
    <property type="term" value="C:membrane"/>
    <property type="evidence" value="ECO:0007669"/>
    <property type="project" value="UniProtKB-SubCell"/>
</dbReference>
<dbReference type="Pfam" id="PF14378">
    <property type="entry name" value="PAP2_3"/>
    <property type="match status" value="1"/>
</dbReference>
<feature type="transmembrane region" description="Helical" evidence="6">
    <location>
        <begin position="255"/>
        <end position="274"/>
    </location>
</feature>
<feature type="transmembrane region" description="Helical" evidence="6">
    <location>
        <begin position="75"/>
        <end position="96"/>
    </location>
</feature>
<evidence type="ECO:0000313" key="9">
    <source>
        <dbReference type="Proteomes" id="UP000029692"/>
    </source>
</evidence>
<dbReference type="Proteomes" id="UP000029692">
    <property type="component" value="Unassembled WGS sequence"/>
</dbReference>
<evidence type="ECO:0000256" key="3">
    <source>
        <dbReference type="ARBA" id="ARBA00022989"/>
    </source>
</evidence>
<organism evidence="8 9">
    <name type="scientific">Spirochaeta lutea</name>
    <dbReference type="NCBI Taxonomy" id="1480694"/>
    <lineage>
        <taxon>Bacteria</taxon>
        <taxon>Pseudomonadati</taxon>
        <taxon>Spirochaetota</taxon>
        <taxon>Spirochaetia</taxon>
        <taxon>Spirochaetales</taxon>
        <taxon>Spirochaetaceae</taxon>
        <taxon>Spirochaeta</taxon>
    </lineage>
</organism>
<dbReference type="AlphaFoldDB" id="A0A098QT02"/>
<dbReference type="RefSeq" id="WP_037549708.1">
    <property type="nucleotide sequence ID" value="NZ_JNUP01000071.1"/>
</dbReference>
<dbReference type="InterPro" id="IPR036938">
    <property type="entry name" value="PAP2/HPO_sf"/>
</dbReference>
<evidence type="ECO:0000256" key="5">
    <source>
        <dbReference type="SAM" id="MobiDB-lite"/>
    </source>
</evidence>
<dbReference type="STRING" id="1480694.DC28_13865"/>
<dbReference type="InterPro" id="IPR026841">
    <property type="entry name" value="Aur1/Ipt1"/>
</dbReference>
<feature type="transmembrane region" description="Helical" evidence="6">
    <location>
        <begin position="37"/>
        <end position="54"/>
    </location>
</feature>
<evidence type="ECO:0000256" key="2">
    <source>
        <dbReference type="ARBA" id="ARBA00022692"/>
    </source>
</evidence>
<dbReference type="eggNOG" id="COG0671">
    <property type="taxonomic scope" value="Bacteria"/>
</dbReference>
<feature type="transmembrane region" description="Helical" evidence="6">
    <location>
        <begin position="170"/>
        <end position="188"/>
    </location>
</feature>
<sequence length="327" mass="36710">MTKPVFKPNALDLTTGLFVIINLVAIIASWQTMDNPWLVFGVYASCLITGLVAMRINRLEAWEQSPSFLKKIAATLFLILRLGYPLIYMLFFFVGVTEFQHLFFPEVLDPQFIAFDQALFGYLPVKQWMVWYDGYLISEVLHGAYFIYYLLLGILPLGLFFKDPKILERYLFAVMLVFYASALTYLVFPVAGGRYLPELKELTETLRHGPFTKLMALAYQTSSHFGAAFPSTHVAMSLVMVAGSWSYARKTAPLFILNAILVMIATVFCGYHYVADVLGAIVYVGVLYPLGLRLHQRISSGLLVPGSPRKSDPSLHPQISSEGDTGL</sequence>
<feature type="region of interest" description="Disordered" evidence="5">
    <location>
        <begin position="305"/>
        <end position="327"/>
    </location>
</feature>
<accession>A0A098QT02</accession>
<comment type="caution">
    <text evidence="8">The sequence shown here is derived from an EMBL/GenBank/DDBJ whole genome shotgun (WGS) entry which is preliminary data.</text>
</comment>
<gene>
    <name evidence="8" type="ORF">DC28_13865</name>
</gene>
<evidence type="ECO:0000256" key="1">
    <source>
        <dbReference type="ARBA" id="ARBA00004141"/>
    </source>
</evidence>